<keyword evidence="3" id="KW-0479">Metal-binding</keyword>
<accession>A0ABR1J7A7</accession>
<evidence type="ECO:0000256" key="5">
    <source>
        <dbReference type="ARBA" id="ARBA00023004"/>
    </source>
</evidence>
<keyword evidence="4 7" id="KW-0560">Oxidoreductase</keyword>
<comment type="similarity">
    <text evidence="6">Belongs to the peroxidase family.</text>
</comment>
<reference evidence="9 10" key="1">
    <citation type="submission" date="2024-01" db="EMBL/GenBank/DDBJ databases">
        <title>A draft genome for the cacao thread blight pathogen Marasmiellus scandens.</title>
        <authorList>
            <person name="Baruah I.K."/>
            <person name="Leung J."/>
            <person name="Bukari Y."/>
            <person name="Amoako-Attah I."/>
            <person name="Meinhardt L.W."/>
            <person name="Bailey B.A."/>
            <person name="Cohen S.P."/>
        </authorList>
    </citation>
    <scope>NUCLEOTIDE SEQUENCE [LARGE SCALE GENOMIC DNA]</scope>
    <source>
        <strain evidence="9 10">GH-19</strain>
    </source>
</reference>
<dbReference type="PRINTS" id="PR00458">
    <property type="entry name" value="PEROXIDASE"/>
</dbReference>
<evidence type="ECO:0000256" key="7">
    <source>
        <dbReference type="RuleBase" id="RU363051"/>
    </source>
</evidence>
<feature type="signal peptide" evidence="7">
    <location>
        <begin position="1"/>
        <end position="20"/>
    </location>
</feature>
<evidence type="ECO:0000256" key="3">
    <source>
        <dbReference type="ARBA" id="ARBA00022723"/>
    </source>
</evidence>
<protein>
    <recommendedName>
        <fullName evidence="7">Peroxidase</fullName>
        <ecNumber evidence="7">1.11.1.-</ecNumber>
    </recommendedName>
</protein>
<sequence>MKSWLALVAAALPAFTAASGLTWPSQYDEFEEVMFLQAGYARRGLVDGVNPCSTVAGGTRQQSSAWVRTVFHDMITHDAEAGTGGLDASLLFEMDRPENAGALSFNETYAFLMTSYSSELSMADLTALGMYVTIANCGGTRLQMRAGRVDATEAGPSGVPEPTHDTETMVARFAKAGMNVTEMVASVACGHSLGGIHGNDFPQITGPGRQNDTDFLLFDSTGTNFDNKVVTEYLAGNTSNLLVVGPEETNSDKRVFLADRNATINALASPQTFSSMCASVFERMMDTVPSSVKLSDPIEPYQIKPTTPKLTLTPGGNITFDGSIRVRITDRDTSNLDSMVLTMPYTDRDGKSCDGCTIQTTPARFQGGFGGGFGESFKFFEFSASLPASSSISNFKVNIQEPDSDLEVHDNNGVGFPLDDRIIPLEDQSCINGDSDSSKWNMTIVAAVRDELAEEPLALEVIVKTPRQGVIVPALVKQTVQMEQWAAAAKTAGYTLFKGTYDIPIDSLSTSFNVVSGEGEGEARKDFTKTGVLLSTECKPWA</sequence>
<keyword evidence="1 7" id="KW-0575">Peroxidase</keyword>
<gene>
    <name evidence="9" type="ORF">VKT23_012301</name>
</gene>
<organism evidence="9 10">
    <name type="scientific">Marasmiellus scandens</name>
    <dbReference type="NCBI Taxonomy" id="2682957"/>
    <lineage>
        <taxon>Eukaryota</taxon>
        <taxon>Fungi</taxon>
        <taxon>Dikarya</taxon>
        <taxon>Basidiomycota</taxon>
        <taxon>Agaricomycotina</taxon>
        <taxon>Agaricomycetes</taxon>
        <taxon>Agaricomycetidae</taxon>
        <taxon>Agaricales</taxon>
        <taxon>Marasmiineae</taxon>
        <taxon>Omphalotaceae</taxon>
        <taxon>Marasmiellus</taxon>
    </lineage>
</organism>
<comment type="caution">
    <text evidence="9">The sequence shown here is derived from an EMBL/GenBank/DDBJ whole genome shotgun (WGS) entry which is preliminary data.</text>
</comment>
<dbReference type="PANTHER" id="PTHR31356:SF53">
    <property type="entry name" value="HEME PEROXIDASE"/>
    <property type="match status" value="1"/>
</dbReference>
<dbReference type="Pfam" id="PF00141">
    <property type="entry name" value="peroxidase"/>
    <property type="match status" value="1"/>
</dbReference>
<dbReference type="PROSITE" id="PS50873">
    <property type="entry name" value="PEROXIDASE_4"/>
    <property type="match status" value="1"/>
</dbReference>
<dbReference type="Gene3D" id="1.10.420.10">
    <property type="entry name" value="Peroxidase, domain 2"/>
    <property type="match status" value="1"/>
</dbReference>
<keyword evidence="2" id="KW-0349">Heme</keyword>
<dbReference type="EMBL" id="JBANRG010000029">
    <property type="protein sequence ID" value="KAK7452198.1"/>
    <property type="molecule type" value="Genomic_DNA"/>
</dbReference>
<name>A0ABR1J7A7_9AGAR</name>
<dbReference type="InterPro" id="IPR002016">
    <property type="entry name" value="Haem_peroxidase"/>
</dbReference>
<feature type="chain" id="PRO_5045009405" description="Peroxidase" evidence="7">
    <location>
        <begin position="21"/>
        <end position="542"/>
    </location>
</feature>
<dbReference type="InterPro" id="IPR010255">
    <property type="entry name" value="Haem_peroxidase_sf"/>
</dbReference>
<evidence type="ECO:0000256" key="6">
    <source>
        <dbReference type="RuleBase" id="RU004241"/>
    </source>
</evidence>
<evidence type="ECO:0000313" key="10">
    <source>
        <dbReference type="Proteomes" id="UP001498398"/>
    </source>
</evidence>
<dbReference type="EC" id="1.11.1.-" evidence="7"/>
<dbReference type="Gene3D" id="1.10.520.10">
    <property type="match status" value="1"/>
</dbReference>
<evidence type="ECO:0000256" key="2">
    <source>
        <dbReference type="ARBA" id="ARBA00022617"/>
    </source>
</evidence>
<evidence type="ECO:0000259" key="8">
    <source>
        <dbReference type="PROSITE" id="PS50873"/>
    </source>
</evidence>
<evidence type="ECO:0000256" key="1">
    <source>
        <dbReference type="ARBA" id="ARBA00022559"/>
    </source>
</evidence>
<proteinExistence type="inferred from homology"/>
<feature type="domain" description="Plant heme peroxidase family profile" evidence="8">
    <location>
        <begin position="63"/>
        <end position="201"/>
    </location>
</feature>
<keyword evidence="7" id="KW-0732">Signal</keyword>
<evidence type="ECO:0000313" key="9">
    <source>
        <dbReference type="EMBL" id="KAK7452198.1"/>
    </source>
</evidence>
<dbReference type="InterPro" id="IPR044831">
    <property type="entry name" value="Ccp1-like"/>
</dbReference>
<dbReference type="PANTHER" id="PTHR31356">
    <property type="entry name" value="THYLAKOID LUMENAL 29 KDA PROTEIN, CHLOROPLASTIC-RELATED"/>
    <property type="match status" value="1"/>
</dbReference>
<evidence type="ECO:0000256" key="4">
    <source>
        <dbReference type="ARBA" id="ARBA00023002"/>
    </source>
</evidence>
<keyword evidence="5" id="KW-0408">Iron</keyword>
<dbReference type="Proteomes" id="UP001498398">
    <property type="component" value="Unassembled WGS sequence"/>
</dbReference>
<dbReference type="SUPFAM" id="SSF48113">
    <property type="entry name" value="Heme-dependent peroxidases"/>
    <property type="match status" value="1"/>
</dbReference>
<keyword evidence="10" id="KW-1185">Reference proteome</keyword>